<evidence type="ECO:0000313" key="3">
    <source>
        <dbReference type="Proteomes" id="UP000266426"/>
    </source>
</evidence>
<keyword evidence="1" id="KW-1133">Transmembrane helix</keyword>
<proteinExistence type="predicted"/>
<accession>A0A3A4QTB3</accession>
<sequence>MPGSKRYVFFKNKSTYFYGWYILCYVLAPCGNRKIEGVKFFVMVIFLFVYNIEETLHFEQNKRMVSIW</sequence>
<dbReference type="Proteomes" id="UP000266426">
    <property type="component" value="Unassembled WGS sequence"/>
</dbReference>
<gene>
    <name evidence="2" type="ORF">C4541_10650</name>
</gene>
<feature type="transmembrane region" description="Helical" evidence="1">
    <location>
        <begin position="15"/>
        <end position="31"/>
    </location>
</feature>
<reference evidence="2 3" key="1">
    <citation type="journal article" date="2017" name="ISME J.">
        <title>Energy and carbon metabolisms in a deep terrestrial subsurface fluid microbial community.</title>
        <authorList>
            <person name="Momper L."/>
            <person name="Jungbluth S.P."/>
            <person name="Lee M.D."/>
            <person name="Amend J.P."/>
        </authorList>
    </citation>
    <scope>NUCLEOTIDE SEQUENCE [LARGE SCALE GENOMIC DNA]</scope>
    <source>
        <strain evidence="2">SURF_26</strain>
    </source>
</reference>
<dbReference type="EMBL" id="QZJZ01000084">
    <property type="protein sequence ID" value="RJP57225.1"/>
    <property type="molecule type" value="Genomic_DNA"/>
</dbReference>
<evidence type="ECO:0000313" key="2">
    <source>
        <dbReference type="EMBL" id="RJP57225.1"/>
    </source>
</evidence>
<organism evidence="2 3">
    <name type="scientific">Candidatus Auribacter fodinae</name>
    <dbReference type="NCBI Taxonomy" id="2093366"/>
    <lineage>
        <taxon>Bacteria</taxon>
        <taxon>Pseudomonadati</taxon>
        <taxon>Candidatus Auribacterota</taxon>
        <taxon>Candidatus Auribacteria</taxon>
        <taxon>Candidatus Auribacterales</taxon>
        <taxon>Candidatus Auribacteraceae</taxon>
        <taxon>Candidatus Auribacter</taxon>
    </lineage>
</organism>
<comment type="caution">
    <text evidence="2">The sequence shown here is derived from an EMBL/GenBank/DDBJ whole genome shotgun (WGS) entry which is preliminary data.</text>
</comment>
<dbReference type="AlphaFoldDB" id="A0A3A4QTB3"/>
<keyword evidence="1" id="KW-0812">Transmembrane</keyword>
<keyword evidence="1" id="KW-0472">Membrane</keyword>
<evidence type="ECO:0000256" key="1">
    <source>
        <dbReference type="SAM" id="Phobius"/>
    </source>
</evidence>
<protein>
    <submittedName>
        <fullName evidence="2">Uncharacterized protein</fullName>
    </submittedName>
</protein>
<name>A0A3A4QTB3_9BACT</name>